<reference evidence="9 10" key="1">
    <citation type="submission" date="2023-03" db="EMBL/GenBank/DDBJ databases">
        <title>High recombination rates correlate with genetic variation in Cardiocondyla obscurior ants.</title>
        <authorList>
            <person name="Errbii M."/>
        </authorList>
    </citation>
    <scope>NUCLEOTIDE SEQUENCE [LARGE SCALE GENOMIC DNA]</scope>
    <source>
        <strain evidence="9">Alpha-2009</strain>
        <tissue evidence="9">Whole body</tissue>
    </source>
</reference>
<evidence type="ECO:0000259" key="8">
    <source>
        <dbReference type="Pfam" id="PF13359"/>
    </source>
</evidence>
<evidence type="ECO:0000256" key="2">
    <source>
        <dbReference type="ARBA" id="ARBA00004123"/>
    </source>
</evidence>
<comment type="cofactor">
    <cofactor evidence="1">
        <name>a divalent metal cation</name>
        <dbReference type="ChEBI" id="CHEBI:60240"/>
    </cofactor>
</comment>
<sequence length="439" mass="51247">MDSVISSTILFLIWKRLRMCRKKICYKQVDRRQLIILITLWKLLKKNKKHSRRTWVRPIFTARQRFLQGSSDNLVKEMTFNDPEMFYNYCRMYPETFELLLSIVGPHIEKQYCIRDPISSRTRLLICLRYLASGDSMTSISYSFRVAVCTVSKIISETCEELWNTLQKLVFPDVKEENWLKIANNFAIKWNFPHCIGAIDGKHVQIQSPPHSGSTFYNYKGHHSINLLAVCDADYCFTLVDIGAEGRQSDGGIFSNSIFGQRFENKDLNLPEPKSIEISGPAIPFVLVADEAFALTNYMMRPYPRSKHLNRQKKVFNYRLSRARRVIESAFGILAAKWRIYRRAIIASVSTAEKIIQATVCLHNFIILNENKLSNHYRRYTHVTTEDQIVNGALQENTRPFVLRNKDNSAYQIRNYFATYFENAGALPWQWEKVLQNDF</sequence>
<evidence type="ECO:0000256" key="6">
    <source>
        <dbReference type="ARBA" id="ARBA00022801"/>
    </source>
</evidence>
<dbReference type="Pfam" id="PF13359">
    <property type="entry name" value="DDE_Tnp_4"/>
    <property type="match status" value="1"/>
</dbReference>
<keyword evidence="5" id="KW-0479">Metal-binding</keyword>
<dbReference type="GO" id="GO:0046872">
    <property type="term" value="F:metal ion binding"/>
    <property type="evidence" value="ECO:0007669"/>
    <property type="project" value="UniProtKB-KW"/>
</dbReference>
<evidence type="ECO:0000313" key="10">
    <source>
        <dbReference type="Proteomes" id="UP001430953"/>
    </source>
</evidence>
<name>A0AAW2ELB8_9HYME</name>
<organism evidence="9 10">
    <name type="scientific">Cardiocondyla obscurior</name>
    <dbReference type="NCBI Taxonomy" id="286306"/>
    <lineage>
        <taxon>Eukaryota</taxon>
        <taxon>Metazoa</taxon>
        <taxon>Ecdysozoa</taxon>
        <taxon>Arthropoda</taxon>
        <taxon>Hexapoda</taxon>
        <taxon>Insecta</taxon>
        <taxon>Pterygota</taxon>
        <taxon>Neoptera</taxon>
        <taxon>Endopterygota</taxon>
        <taxon>Hymenoptera</taxon>
        <taxon>Apocrita</taxon>
        <taxon>Aculeata</taxon>
        <taxon>Formicoidea</taxon>
        <taxon>Formicidae</taxon>
        <taxon>Myrmicinae</taxon>
        <taxon>Cardiocondyla</taxon>
    </lineage>
</organism>
<dbReference type="InterPro" id="IPR045249">
    <property type="entry name" value="HARBI1-like"/>
</dbReference>
<evidence type="ECO:0000313" key="9">
    <source>
        <dbReference type="EMBL" id="KAL0103967.1"/>
    </source>
</evidence>
<comment type="caution">
    <text evidence="9">The sequence shown here is derived from an EMBL/GenBank/DDBJ whole genome shotgun (WGS) entry which is preliminary data.</text>
</comment>
<dbReference type="InterPro" id="IPR027806">
    <property type="entry name" value="HARBI1_dom"/>
</dbReference>
<evidence type="ECO:0000256" key="7">
    <source>
        <dbReference type="ARBA" id="ARBA00023242"/>
    </source>
</evidence>
<dbReference type="Proteomes" id="UP001430953">
    <property type="component" value="Unassembled WGS sequence"/>
</dbReference>
<protein>
    <recommendedName>
        <fullName evidence="8">DDE Tnp4 domain-containing protein</fullName>
    </recommendedName>
</protein>
<dbReference type="GO" id="GO:0004518">
    <property type="term" value="F:nuclease activity"/>
    <property type="evidence" value="ECO:0007669"/>
    <property type="project" value="UniProtKB-KW"/>
</dbReference>
<dbReference type="GO" id="GO:0016787">
    <property type="term" value="F:hydrolase activity"/>
    <property type="evidence" value="ECO:0007669"/>
    <property type="project" value="UniProtKB-KW"/>
</dbReference>
<evidence type="ECO:0000256" key="4">
    <source>
        <dbReference type="ARBA" id="ARBA00022722"/>
    </source>
</evidence>
<evidence type="ECO:0000256" key="1">
    <source>
        <dbReference type="ARBA" id="ARBA00001968"/>
    </source>
</evidence>
<dbReference type="PANTHER" id="PTHR22930:SF269">
    <property type="entry name" value="NUCLEASE HARBI1-LIKE PROTEIN"/>
    <property type="match status" value="1"/>
</dbReference>
<keyword evidence="4" id="KW-0540">Nuclease</keyword>
<comment type="similarity">
    <text evidence="3">Belongs to the HARBI1 family.</text>
</comment>
<keyword evidence="7" id="KW-0539">Nucleus</keyword>
<comment type="subcellular location">
    <subcellularLocation>
        <location evidence="2">Nucleus</location>
    </subcellularLocation>
</comment>
<dbReference type="EMBL" id="JADYXP020000020">
    <property type="protein sequence ID" value="KAL0103967.1"/>
    <property type="molecule type" value="Genomic_DNA"/>
</dbReference>
<keyword evidence="6" id="KW-0378">Hydrolase</keyword>
<evidence type="ECO:0000256" key="5">
    <source>
        <dbReference type="ARBA" id="ARBA00022723"/>
    </source>
</evidence>
<accession>A0AAW2ELB8</accession>
<gene>
    <name evidence="9" type="ORF">PUN28_016968</name>
</gene>
<dbReference type="AlphaFoldDB" id="A0AAW2ELB8"/>
<evidence type="ECO:0000256" key="3">
    <source>
        <dbReference type="ARBA" id="ARBA00006958"/>
    </source>
</evidence>
<dbReference type="GO" id="GO:0005634">
    <property type="term" value="C:nucleus"/>
    <property type="evidence" value="ECO:0007669"/>
    <property type="project" value="UniProtKB-SubCell"/>
</dbReference>
<dbReference type="PANTHER" id="PTHR22930">
    <property type="match status" value="1"/>
</dbReference>
<feature type="domain" description="DDE Tnp4" evidence="8">
    <location>
        <begin position="199"/>
        <end position="364"/>
    </location>
</feature>
<proteinExistence type="inferred from homology"/>
<keyword evidence="10" id="KW-1185">Reference proteome</keyword>